<dbReference type="SUPFAM" id="SSF49464">
    <property type="entry name" value="Carboxypeptidase regulatory domain-like"/>
    <property type="match status" value="1"/>
</dbReference>
<dbReference type="STRING" id="1579979.WM2015_567"/>
<dbReference type="RefSeq" id="WP_049724623.1">
    <property type="nucleotide sequence ID" value="NZ_CP012154.1"/>
</dbReference>
<protein>
    <submittedName>
        <fullName evidence="2">Uncharacterized protein</fullName>
    </submittedName>
</protein>
<dbReference type="KEGG" id="wma:WM2015_567"/>
<dbReference type="EMBL" id="CP012154">
    <property type="protein sequence ID" value="AKS40949.1"/>
    <property type="molecule type" value="Genomic_DNA"/>
</dbReference>
<gene>
    <name evidence="2" type="ORF">WM2015_567</name>
</gene>
<dbReference type="Gene3D" id="1.10.1130.10">
    <property type="entry name" value="Flavocytochrome C3, Chain A"/>
    <property type="match status" value="1"/>
</dbReference>
<evidence type="ECO:0000313" key="3">
    <source>
        <dbReference type="Proteomes" id="UP000066624"/>
    </source>
</evidence>
<accession>A0A0K0XTA9</accession>
<keyword evidence="3" id="KW-1185">Reference proteome</keyword>
<dbReference type="SUPFAM" id="SSF48695">
    <property type="entry name" value="Multiheme cytochromes"/>
    <property type="match status" value="1"/>
</dbReference>
<dbReference type="Proteomes" id="UP000066624">
    <property type="component" value="Chromosome"/>
</dbReference>
<dbReference type="InterPro" id="IPR051829">
    <property type="entry name" value="Multiheme_Cytochr_ET"/>
</dbReference>
<dbReference type="OrthoDB" id="9814800at2"/>
<evidence type="ECO:0000256" key="1">
    <source>
        <dbReference type="ARBA" id="ARBA00022729"/>
    </source>
</evidence>
<evidence type="ECO:0000313" key="2">
    <source>
        <dbReference type="EMBL" id="AKS40949.1"/>
    </source>
</evidence>
<dbReference type="PANTHER" id="PTHR35038:SF8">
    <property type="entry name" value="C-TYPE POLYHEME CYTOCHROME OMCC"/>
    <property type="match status" value="1"/>
</dbReference>
<keyword evidence="1" id="KW-0732">Signal</keyword>
<name>A0A0K0XTA9_9GAMM</name>
<dbReference type="Pfam" id="PF13620">
    <property type="entry name" value="CarboxypepD_reg"/>
    <property type="match status" value="1"/>
</dbReference>
<dbReference type="InterPro" id="IPR008969">
    <property type="entry name" value="CarboxyPept-like_regulatory"/>
</dbReference>
<dbReference type="AlphaFoldDB" id="A0A0K0XTA9"/>
<reference evidence="2 3" key="1">
    <citation type="submission" date="2015-07" db="EMBL/GenBank/DDBJ databases">
        <authorList>
            <person name="Noorani M."/>
        </authorList>
    </citation>
    <scope>NUCLEOTIDE SEQUENCE [LARGE SCALE GENOMIC DNA]</scope>
    <source>
        <strain evidence="2 3">KCTC 42284</strain>
    </source>
</reference>
<dbReference type="InterPro" id="IPR036280">
    <property type="entry name" value="Multihaem_cyt_sf"/>
</dbReference>
<dbReference type="Gene3D" id="2.60.40.1120">
    <property type="entry name" value="Carboxypeptidase-like, regulatory domain"/>
    <property type="match status" value="1"/>
</dbReference>
<proteinExistence type="predicted"/>
<sequence length="571" mass="60295">MNRFQIAALGAVLLAAQAEAVITGQVVDATDLQPVADARVRIQTTTGDPVLTDASGQFVITDVPAGSVVVTAVPTYDSSRAINYITGAASAADGDDVFITLQRMPANDLPPPYEPGSSFTCSACHADQHSEWQDSNHSNAGVNEWVLDLYSGTGTPGGSAGYVFRDTHDPGDTGFCATCHAPLEDAQNPGNVFLDEIGLIGAFDGVTCLACHQMAEVNENVSALHHLGNTLYRFPDDGSFTPFWVWGPLDDVSFSTMRASYQPQFKESRFCASCHEYNNPDTGAPGQNTYTEWLASPFAVEGPDFQACQDCHMPAASEPGPISSLGGQPVRPPEQRRSHRFTGATPTTLSDAIELDLQAIQQGEELVVTANVTNAGAGHHFPTGISIRNALLVIEARIDGNPLTQSGGDVVPFYGSATSTDGPDDLAGLPGKGFARVLEGRINGEGPTVRPVLFIDAEGVSSDTRIPSGQTDSSVYRFDLSGITENTNAEVSARLIYRRAWRDTVVTKGWTTTPTGGPIEIEVDNQALSLPIAGIPPLPTFPVPGPGLGALLALALGLLLMGFGLGRRATR</sequence>
<organism evidence="2 3">
    <name type="scientific">Wenzhouxiangella marina</name>
    <dbReference type="NCBI Taxonomy" id="1579979"/>
    <lineage>
        <taxon>Bacteria</taxon>
        <taxon>Pseudomonadati</taxon>
        <taxon>Pseudomonadota</taxon>
        <taxon>Gammaproteobacteria</taxon>
        <taxon>Chromatiales</taxon>
        <taxon>Wenzhouxiangellaceae</taxon>
        <taxon>Wenzhouxiangella</taxon>
    </lineage>
</organism>
<dbReference type="PANTHER" id="PTHR35038">
    <property type="entry name" value="DISSIMILATORY SULFITE REDUCTASE SIRA"/>
    <property type="match status" value="1"/>
</dbReference>